<evidence type="ECO:0000256" key="1">
    <source>
        <dbReference type="SAM" id="Phobius"/>
    </source>
</evidence>
<evidence type="ECO:0000313" key="3">
    <source>
        <dbReference type="Proteomes" id="UP000199227"/>
    </source>
</evidence>
<dbReference type="InterPro" id="IPR026265">
    <property type="entry name" value="LptC"/>
</dbReference>
<dbReference type="InterPro" id="IPR010664">
    <property type="entry name" value="LipoPS_assembly_LptC-rel"/>
</dbReference>
<organism evidence="2 3">
    <name type="scientific">Hydrogenimonas thermophila</name>
    <dbReference type="NCBI Taxonomy" id="223786"/>
    <lineage>
        <taxon>Bacteria</taxon>
        <taxon>Pseudomonadati</taxon>
        <taxon>Campylobacterota</taxon>
        <taxon>Epsilonproteobacteria</taxon>
        <taxon>Campylobacterales</taxon>
        <taxon>Hydrogenimonadaceae</taxon>
        <taxon>Hydrogenimonas</taxon>
    </lineage>
</organism>
<keyword evidence="3" id="KW-1185">Reference proteome</keyword>
<dbReference type="AlphaFoldDB" id="A0A1I5NMR2"/>
<accession>A0A1I5NMR2</accession>
<sequence>MALNVKYFFITLLFGSIVAAVLLKPFETIKVKKENIPQLKFVSFESFEITKKGVESIGFGSEALKYEKRLTIKFPKFMRQTKKGIETVSANNGVIVEDSYVRLYDFVELSRDDNLTIKSSKMLYDMKTKLYSTEGNRFEAYYGKNVVTGESLKYYQKSGKIFADKIYAKIFEEDR</sequence>
<keyword evidence="1" id="KW-1133">Transmembrane helix</keyword>
<dbReference type="GO" id="GO:0005886">
    <property type="term" value="C:plasma membrane"/>
    <property type="evidence" value="ECO:0007669"/>
    <property type="project" value="InterPro"/>
</dbReference>
<reference evidence="2 3" key="1">
    <citation type="submission" date="2016-10" db="EMBL/GenBank/DDBJ databases">
        <authorList>
            <person name="de Groot N.N."/>
        </authorList>
    </citation>
    <scope>NUCLEOTIDE SEQUENCE [LARGE SCALE GENOMIC DNA]</scope>
    <source>
        <strain evidence="2 3">EP1-55-1</strain>
    </source>
</reference>
<dbReference type="Proteomes" id="UP000199227">
    <property type="component" value="Unassembled WGS sequence"/>
</dbReference>
<gene>
    <name evidence="2" type="ORF">SAMN05216234_11130</name>
</gene>
<keyword evidence="1" id="KW-0472">Membrane</keyword>
<dbReference type="STRING" id="223786.SAMN05216234_11130"/>
<dbReference type="Pfam" id="PF06835">
    <property type="entry name" value="LptC"/>
    <property type="match status" value="1"/>
</dbReference>
<proteinExistence type="predicted"/>
<dbReference type="NCBIfam" id="TIGR04409">
    <property type="entry name" value="LptC_YrbK"/>
    <property type="match status" value="1"/>
</dbReference>
<dbReference type="GO" id="GO:0015221">
    <property type="term" value="F:lipopolysaccharide transmembrane transporter activity"/>
    <property type="evidence" value="ECO:0007669"/>
    <property type="project" value="InterPro"/>
</dbReference>
<evidence type="ECO:0000313" key="2">
    <source>
        <dbReference type="EMBL" id="SFP22930.1"/>
    </source>
</evidence>
<dbReference type="EMBL" id="FOXB01000011">
    <property type="protein sequence ID" value="SFP22930.1"/>
    <property type="molecule type" value="Genomic_DNA"/>
</dbReference>
<feature type="transmembrane region" description="Helical" evidence="1">
    <location>
        <begin position="6"/>
        <end position="23"/>
    </location>
</feature>
<name>A0A1I5NMR2_9BACT</name>
<protein>
    <submittedName>
        <fullName evidence="2">LPS export ABC transporter protein LptC</fullName>
    </submittedName>
</protein>
<dbReference type="RefSeq" id="WP_092911860.1">
    <property type="nucleotide sequence ID" value="NZ_FOXB01000011.1"/>
</dbReference>
<dbReference type="OrthoDB" id="5327899at2"/>
<keyword evidence="1" id="KW-0812">Transmembrane</keyword>